<keyword evidence="5" id="KW-1185">Reference proteome</keyword>
<dbReference type="Proteomes" id="UP000726170">
    <property type="component" value="Unassembled WGS sequence"/>
</dbReference>
<organism evidence="4 5">
    <name type="scientific">Clostridium mobile</name>
    <dbReference type="NCBI Taxonomy" id="2841512"/>
    <lineage>
        <taxon>Bacteria</taxon>
        <taxon>Bacillati</taxon>
        <taxon>Bacillota</taxon>
        <taxon>Clostridia</taxon>
        <taxon>Eubacteriales</taxon>
        <taxon>Clostridiaceae</taxon>
        <taxon>Clostridium</taxon>
    </lineage>
</organism>
<accession>A0ABS6EFM2</accession>
<evidence type="ECO:0000256" key="1">
    <source>
        <dbReference type="ARBA" id="ARBA00023125"/>
    </source>
</evidence>
<dbReference type="RefSeq" id="WP_216438487.1">
    <property type="nucleotide sequence ID" value="NZ_JAHLQF010000002.1"/>
</dbReference>
<dbReference type="PANTHER" id="PTHR43479:SF11">
    <property type="entry name" value="ACREF_ENVCD OPERON REPRESSOR-RELATED"/>
    <property type="match status" value="1"/>
</dbReference>
<evidence type="ECO:0000259" key="3">
    <source>
        <dbReference type="PROSITE" id="PS50977"/>
    </source>
</evidence>
<protein>
    <submittedName>
        <fullName evidence="4">TetR/AcrR family transcriptional regulator</fullName>
    </submittedName>
</protein>
<dbReference type="Pfam" id="PF00440">
    <property type="entry name" value="TetR_N"/>
    <property type="match status" value="1"/>
</dbReference>
<proteinExistence type="predicted"/>
<feature type="DNA-binding region" description="H-T-H motif" evidence="2">
    <location>
        <begin position="32"/>
        <end position="51"/>
    </location>
</feature>
<sequence>MDNKEIQRQRMMRYFIDAAKEIIKEEGVNELTVRKVGEKAGYSYATIYNYFNDLNTLLAYCAFDFLEDCYRYVVSFKDKTEDCRERVGICGAAYFRYFAENPDMFQIIFLEELGKGSEEVIKNFTQPSVALLLGETIVECSKQGYIRKEKIGFLAELIASSIHGKLLFFLKGRNIESLEDMITSIKNEIELLIELVG</sequence>
<evidence type="ECO:0000313" key="5">
    <source>
        <dbReference type="Proteomes" id="UP000726170"/>
    </source>
</evidence>
<comment type="caution">
    <text evidence="4">The sequence shown here is derived from an EMBL/GenBank/DDBJ whole genome shotgun (WGS) entry which is preliminary data.</text>
</comment>
<dbReference type="PANTHER" id="PTHR43479">
    <property type="entry name" value="ACREF/ENVCD OPERON REPRESSOR-RELATED"/>
    <property type="match status" value="1"/>
</dbReference>
<evidence type="ECO:0000313" key="4">
    <source>
        <dbReference type="EMBL" id="MBU5483989.1"/>
    </source>
</evidence>
<dbReference type="PROSITE" id="PS50977">
    <property type="entry name" value="HTH_TETR_2"/>
    <property type="match status" value="1"/>
</dbReference>
<dbReference type="EMBL" id="JAHLQF010000002">
    <property type="protein sequence ID" value="MBU5483989.1"/>
    <property type="molecule type" value="Genomic_DNA"/>
</dbReference>
<name>A0ABS6EFM2_9CLOT</name>
<dbReference type="InterPro" id="IPR050624">
    <property type="entry name" value="HTH-type_Tx_Regulator"/>
</dbReference>
<dbReference type="InterPro" id="IPR001647">
    <property type="entry name" value="HTH_TetR"/>
</dbReference>
<feature type="domain" description="HTH tetR-type" evidence="3">
    <location>
        <begin position="9"/>
        <end position="69"/>
    </location>
</feature>
<keyword evidence="1 2" id="KW-0238">DNA-binding</keyword>
<gene>
    <name evidence="4" type="ORF">KQI86_06575</name>
</gene>
<reference evidence="4 5" key="1">
    <citation type="submission" date="2021-06" db="EMBL/GenBank/DDBJ databases">
        <authorList>
            <person name="Sun Q."/>
            <person name="Li D."/>
        </authorList>
    </citation>
    <scope>NUCLEOTIDE SEQUENCE [LARGE SCALE GENOMIC DNA]</scope>
    <source>
        <strain evidence="4 5">MSJ-11</strain>
    </source>
</reference>
<evidence type="ECO:0000256" key="2">
    <source>
        <dbReference type="PROSITE-ProRule" id="PRU00335"/>
    </source>
</evidence>